<sequence length="208" mass="24191">MVVFKKPQSVRLIFIMLGALLLAGCASPPPSNQSNVCDIFRQYPDWYEDALDMEDEWGTPIQVAMAFIKQESSFRHDARPPKKYVLGFIPWGRMSSAYGYAQAQDPAWSDYQKATNNGGSRTNFDDALMFVGWYTHETQRQLGISKWDAYNQYLAYHEGRGGYKRGSYKSKPTLIKVSRRVEQQAKDYGWQLKQCRQELEDNRSWWPF</sequence>
<evidence type="ECO:0000256" key="1">
    <source>
        <dbReference type="SAM" id="SignalP"/>
    </source>
</evidence>
<evidence type="ECO:0000259" key="2">
    <source>
        <dbReference type="Pfam" id="PF19489"/>
    </source>
</evidence>
<dbReference type="InterPro" id="IPR023346">
    <property type="entry name" value="Lysozyme-like_dom_sf"/>
</dbReference>
<dbReference type="AlphaFoldDB" id="A0A2T3N8E4"/>
<feature type="chain" id="PRO_5015740732" description="Transglycosylase SLT domain-containing protein" evidence="1">
    <location>
        <begin position="27"/>
        <end position="208"/>
    </location>
</feature>
<keyword evidence="1" id="KW-0732">Signal</keyword>
<dbReference type="InterPro" id="IPR045795">
    <property type="entry name" value="SLT_4"/>
</dbReference>
<dbReference type="Proteomes" id="UP000241771">
    <property type="component" value="Unassembled WGS sequence"/>
</dbReference>
<dbReference type="RefSeq" id="WP_107272664.1">
    <property type="nucleotide sequence ID" value="NZ_PYMA01000032.1"/>
</dbReference>
<gene>
    <name evidence="3" type="ORF">C9I98_25920</name>
</gene>
<protein>
    <recommendedName>
        <fullName evidence="2">Transglycosylase SLT domain-containing protein</fullName>
    </recommendedName>
</protein>
<proteinExistence type="predicted"/>
<dbReference type="CDD" id="cd00442">
    <property type="entry name" value="Lyz-like"/>
    <property type="match status" value="1"/>
</dbReference>
<dbReference type="EMBL" id="PYMA01000032">
    <property type="protein sequence ID" value="PSW09468.1"/>
    <property type="molecule type" value="Genomic_DNA"/>
</dbReference>
<dbReference type="SUPFAM" id="SSF53955">
    <property type="entry name" value="Lysozyme-like"/>
    <property type="match status" value="1"/>
</dbReference>
<feature type="signal peptide" evidence="1">
    <location>
        <begin position="1"/>
        <end position="26"/>
    </location>
</feature>
<comment type="caution">
    <text evidence="3">The sequence shown here is derived from an EMBL/GenBank/DDBJ whole genome shotgun (WGS) entry which is preliminary data.</text>
</comment>
<feature type="domain" description="Transglycosylase SLT" evidence="2">
    <location>
        <begin position="14"/>
        <end position="195"/>
    </location>
</feature>
<name>A0A2T3N8E4_9GAMM</name>
<reference evidence="3 4" key="1">
    <citation type="submission" date="2018-01" db="EMBL/GenBank/DDBJ databases">
        <title>Whole genome sequencing of Histamine producing bacteria.</title>
        <authorList>
            <person name="Butler K."/>
        </authorList>
    </citation>
    <scope>NUCLEOTIDE SEQUENCE [LARGE SCALE GENOMIC DNA]</scope>
    <source>
        <strain evidence="3 4">DSM 100436</strain>
    </source>
</reference>
<dbReference type="PROSITE" id="PS51257">
    <property type="entry name" value="PROKAR_LIPOPROTEIN"/>
    <property type="match status" value="1"/>
</dbReference>
<dbReference type="Gene3D" id="1.10.530.10">
    <property type="match status" value="1"/>
</dbReference>
<evidence type="ECO:0000313" key="3">
    <source>
        <dbReference type="EMBL" id="PSW09468.1"/>
    </source>
</evidence>
<keyword evidence="4" id="KW-1185">Reference proteome</keyword>
<dbReference type="Pfam" id="PF19489">
    <property type="entry name" value="SLT_4"/>
    <property type="match status" value="1"/>
</dbReference>
<organism evidence="3 4">
    <name type="scientific">Photobacterium sanctipauli</name>
    <dbReference type="NCBI Taxonomy" id="1342794"/>
    <lineage>
        <taxon>Bacteria</taxon>
        <taxon>Pseudomonadati</taxon>
        <taxon>Pseudomonadota</taxon>
        <taxon>Gammaproteobacteria</taxon>
        <taxon>Vibrionales</taxon>
        <taxon>Vibrionaceae</taxon>
        <taxon>Photobacterium</taxon>
    </lineage>
</organism>
<accession>A0A2T3N8E4</accession>
<evidence type="ECO:0000313" key="4">
    <source>
        <dbReference type="Proteomes" id="UP000241771"/>
    </source>
</evidence>